<reference evidence="1 2" key="1">
    <citation type="journal article" date="2016" name="Front. Microbiol.">
        <title>Genomic Resource of Rice Seed Associated Bacteria.</title>
        <authorList>
            <person name="Midha S."/>
            <person name="Bansal K."/>
            <person name="Sharma S."/>
            <person name="Kumar N."/>
            <person name="Patil P.P."/>
            <person name="Chaudhry V."/>
            <person name="Patil P.B."/>
        </authorList>
    </citation>
    <scope>NUCLEOTIDE SEQUENCE [LARGE SCALE GENOMIC DNA]</scope>
    <source>
        <strain evidence="1 2">NS359</strain>
    </source>
</reference>
<proteinExistence type="predicted"/>
<evidence type="ECO:0000313" key="2">
    <source>
        <dbReference type="Proteomes" id="UP000072763"/>
    </source>
</evidence>
<dbReference type="AlphaFoldDB" id="A0A147DSL0"/>
<gene>
    <name evidence="1" type="ORF">NS359_04550</name>
</gene>
<dbReference type="OrthoDB" id="5024023at2"/>
<sequence>MRESDEWVVRVFVDHGATPVWYGGPRDYDEMHVSPDLERDLQVFDDWYYDAENPLEQYAVRSNVRHDFEREGERLAQALAKELGAPFSVTVIHPGDRSGSRTYRSPAAATNPRAHAAFIAIHDEDLRT</sequence>
<dbReference type="RefSeq" id="WP_058749157.1">
    <property type="nucleotide sequence ID" value="NZ_LDRC01000020.1"/>
</dbReference>
<protein>
    <submittedName>
        <fullName evidence="1">Uncharacterized protein</fullName>
    </submittedName>
</protein>
<comment type="caution">
    <text evidence="1">The sequence shown here is derived from an EMBL/GenBank/DDBJ whole genome shotgun (WGS) entry which is preliminary data.</text>
</comment>
<name>A0A147DSL0_9MICO</name>
<dbReference type="Proteomes" id="UP000072763">
    <property type="component" value="Unassembled WGS sequence"/>
</dbReference>
<accession>A0A147DSL0</accession>
<dbReference type="EMBL" id="LDRC01000020">
    <property type="protein sequence ID" value="KTR53027.1"/>
    <property type="molecule type" value="Genomic_DNA"/>
</dbReference>
<organism evidence="1 2">
    <name type="scientific">Curtobacterium oceanosedimentum</name>
    <dbReference type="NCBI Taxonomy" id="465820"/>
    <lineage>
        <taxon>Bacteria</taxon>
        <taxon>Bacillati</taxon>
        <taxon>Actinomycetota</taxon>
        <taxon>Actinomycetes</taxon>
        <taxon>Micrococcales</taxon>
        <taxon>Microbacteriaceae</taxon>
        <taxon>Curtobacterium</taxon>
    </lineage>
</organism>
<evidence type="ECO:0000313" key="1">
    <source>
        <dbReference type="EMBL" id="KTR53027.1"/>
    </source>
</evidence>
<dbReference type="PATRIC" id="fig|465820.4.peg.951"/>